<evidence type="ECO:0000256" key="1">
    <source>
        <dbReference type="SAM" id="MobiDB-lite"/>
    </source>
</evidence>
<dbReference type="EMBL" id="CM026421">
    <property type="protein sequence ID" value="KAG0591820.1"/>
    <property type="molecule type" value="Genomic_DNA"/>
</dbReference>
<comment type="caution">
    <text evidence="2">The sequence shown here is derived from an EMBL/GenBank/DDBJ whole genome shotgun (WGS) entry which is preliminary data.</text>
</comment>
<proteinExistence type="predicted"/>
<sequence>MREICSLYSKAATPASEVMRMQLCEEASFTLCLSWFALNCSTVELAFVTDYMRVFLHRDRKLPKRGSGKPMQFPGQRSWNAR</sequence>
<evidence type="ECO:0000313" key="2">
    <source>
        <dbReference type="EMBL" id="KAG0591820.1"/>
    </source>
</evidence>
<dbReference type="AlphaFoldDB" id="A0A8T0J7E1"/>
<dbReference type="Proteomes" id="UP000822688">
    <property type="component" value="Chromosome 1"/>
</dbReference>
<gene>
    <name evidence="2" type="ORF">KC19_1G204800</name>
</gene>
<name>A0A8T0J7E1_CERPU</name>
<evidence type="ECO:0000313" key="3">
    <source>
        <dbReference type="Proteomes" id="UP000822688"/>
    </source>
</evidence>
<protein>
    <submittedName>
        <fullName evidence="2">Uncharacterized protein</fullName>
    </submittedName>
</protein>
<accession>A0A8T0J7E1</accession>
<organism evidence="2 3">
    <name type="scientific">Ceratodon purpureus</name>
    <name type="common">Fire moss</name>
    <name type="synonym">Dicranum purpureum</name>
    <dbReference type="NCBI Taxonomy" id="3225"/>
    <lineage>
        <taxon>Eukaryota</taxon>
        <taxon>Viridiplantae</taxon>
        <taxon>Streptophyta</taxon>
        <taxon>Embryophyta</taxon>
        <taxon>Bryophyta</taxon>
        <taxon>Bryophytina</taxon>
        <taxon>Bryopsida</taxon>
        <taxon>Dicranidae</taxon>
        <taxon>Pseudoditrichales</taxon>
        <taxon>Ditrichaceae</taxon>
        <taxon>Ceratodon</taxon>
    </lineage>
</organism>
<keyword evidence="3" id="KW-1185">Reference proteome</keyword>
<feature type="region of interest" description="Disordered" evidence="1">
    <location>
        <begin position="62"/>
        <end position="82"/>
    </location>
</feature>
<reference evidence="2" key="1">
    <citation type="submission" date="2020-06" db="EMBL/GenBank/DDBJ databases">
        <title>WGS assembly of Ceratodon purpureus strain R40.</title>
        <authorList>
            <person name="Carey S.B."/>
            <person name="Jenkins J."/>
            <person name="Shu S."/>
            <person name="Lovell J.T."/>
            <person name="Sreedasyam A."/>
            <person name="Maumus F."/>
            <person name="Tiley G.P."/>
            <person name="Fernandez-Pozo N."/>
            <person name="Barry K."/>
            <person name="Chen C."/>
            <person name="Wang M."/>
            <person name="Lipzen A."/>
            <person name="Daum C."/>
            <person name="Saski C.A."/>
            <person name="Payton A.C."/>
            <person name="Mcbreen J.C."/>
            <person name="Conrad R.E."/>
            <person name="Kollar L.M."/>
            <person name="Olsson S."/>
            <person name="Huttunen S."/>
            <person name="Landis J.B."/>
            <person name="Wickett N.J."/>
            <person name="Johnson M.G."/>
            <person name="Rensing S.A."/>
            <person name="Grimwood J."/>
            <person name="Schmutz J."/>
            <person name="Mcdaniel S.F."/>
        </authorList>
    </citation>
    <scope>NUCLEOTIDE SEQUENCE</scope>
    <source>
        <strain evidence="2">R40</strain>
    </source>
</reference>